<feature type="region of interest" description="Disordered" evidence="1">
    <location>
        <begin position="132"/>
        <end position="161"/>
    </location>
</feature>
<dbReference type="InterPro" id="IPR036680">
    <property type="entry name" value="SPOR-like_sf"/>
</dbReference>
<evidence type="ECO:0000313" key="3">
    <source>
        <dbReference type="EMBL" id="CRH08043.1"/>
    </source>
</evidence>
<dbReference type="GO" id="GO:0042834">
    <property type="term" value="F:peptidoglycan binding"/>
    <property type="evidence" value="ECO:0007669"/>
    <property type="project" value="InterPro"/>
</dbReference>
<feature type="region of interest" description="Disordered" evidence="1">
    <location>
        <begin position="76"/>
        <end position="106"/>
    </location>
</feature>
<evidence type="ECO:0000256" key="1">
    <source>
        <dbReference type="SAM" id="MobiDB-lite"/>
    </source>
</evidence>
<dbReference type="PROSITE" id="PS51724">
    <property type="entry name" value="SPOR"/>
    <property type="match status" value="1"/>
</dbReference>
<reference evidence="3" key="1">
    <citation type="submission" date="2015-04" db="EMBL/GenBank/DDBJ databases">
        <authorList>
            <person name="Syromyatnikov M.Y."/>
            <person name="Popov V.N."/>
        </authorList>
    </citation>
    <scope>NUCLEOTIDE SEQUENCE</scope>
    <source>
        <strain evidence="3">MO-1</strain>
    </source>
</reference>
<dbReference type="EMBL" id="LO017727">
    <property type="protein sequence ID" value="CRH08043.1"/>
    <property type="molecule type" value="Genomic_DNA"/>
</dbReference>
<dbReference type="Gene3D" id="3.30.70.1070">
    <property type="entry name" value="Sporulation related repeat"/>
    <property type="match status" value="1"/>
</dbReference>
<proteinExistence type="predicted"/>
<dbReference type="Pfam" id="PF05036">
    <property type="entry name" value="SPOR"/>
    <property type="match status" value="1"/>
</dbReference>
<protein>
    <recommendedName>
        <fullName evidence="2">SPOR domain-containing protein</fullName>
    </recommendedName>
</protein>
<accession>A0A1S7LNN6</accession>
<feature type="domain" description="SPOR" evidence="2">
    <location>
        <begin position="164"/>
        <end position="243"/>
    </location>
</feature>
<sequence>MSQLSTDNAKSLHPRWVLIWGLGLLAGCSSPIQELPIYYATPDSQERALAMSKRAAPEAPMPVPAETQAVEAEVLTPPSVKPPPELETSRMPQPEPMMDSTPEERSLEQDYAEALSRGEEVAESARLSPYERPLEPMASGDGEKANEVIAPPAPVDSVGTSPKMPEGPYYYIELGSYAHALNADRLKRKVMSMGIPVKSNRIKVRSTGFHRVRAGPFAFKVEAEWAMRVLKGEKLSVKLVKSRN</sequence>
<dbReference type="InterPro" id="IPR007730">
    <property type="entry name" value="SPOR-like_dom"/>
</dbReference>
<evidence type="ECO:0000259" key="2">
    <source>
        <dbReference type="PROSITE" id="PS51724"/>
    </source>
</evidence>
<gene>
    <name evidence="3" type="ORF">MAGMO_3915</name>
</gene>
<name>A0A1S7LNN6_MAGMO</name>
<dbReference type="AlphaFoldDB" id="A0A1S7LNN6"/>
<dbReference type="SUPFAM" id="SSF110997">
    <property type="entry name" value="Sporulation related repeat"/>
    <property type="match status" value="1"/>
</dbReference>
<organism evidence="3">
    <name type="scientific">Magnetococcus massalia (strain MO-1)</name>
    <dbReference type="NCBI Taxonomy" id="451514"/>
    <lineage>
        <taxon>Bacteria</taxon>
        <taxon>Pseudomonadati</taxon>
        <taxon>Pseudomonadota</taxon>
        <taxon>Magnetococcia</taxon>
        <taxon>Magnetococcales</taxon>
        <taxon>Magnetococcaceae</taxon>
        <taxon>Magnetococcus</taxon>
    </lineage>
</organism>